<dbReference type="Proteomes" id="UP000291591">
    <property type="component" value="Unassembled WGS sequence"/>
</dbReference>
<organism evidence="2 3">
    <name type="scientific">Pseudonocardia sediminis</name>
    <dbReference type="NCBI Taxonomy" id="1397368"/>
    <lineage>
        <taxon>Bacteria</taxon>
        <taxon>Bacillati</taxon>
        <taxon>Actinomycetota</taxon>
        <taxon>Actinomycetes</taxon>
        <taxon>Pseudonocardiales</taxon>
        <taxon>Pseudonocardiaceae</taxon>
        <taxon>Pseudonocardia</taxon>
    </lineage>
</organism>
<keyword evidence="3" id="KW-1185">Reference proteome</keyword>
<evidence type="ECO:0000313" key="2">
    <source>
        <dbReference type="EMBL" id="RZT75499.1"/>
    </source>
</evidence>
<proteinExistence type="predicted"/>
<accession>A0A4Q7U7I0</accession>
<dbReference type="EMBL" id="SHKL01000002">
    <property type="protein sequence ID" value="RZT75499.1"/>
    <property type="molecule type" value="Genomic_DNA"/>
</dbReference>
<sequence>MTTTLTPQMTTRGGEALSSRSSGPCRGPGSPPDRRSEPGSRGNGRRRLPPRRGSSGSNVDELGVEEAVIEVGGHDRVNLVSTVVTDELAEQWALCRTPGPERCYWRGRAWEFSRIGIAMESSMYSTPELCAMLTTLVL</sequence>
<comment type="caution">
    <text evidence="2">The sequence shown here is derived from an EMBL/GenBank/DDBJ whole genome shotgun (WGS) entry which is preliminary data.</text>
</comment>
<evidence type="ECO:0000313" key="3">
    <source>
        <dbReference type="Proteomes" id="UP000291591"/>
    </source>
</evidence>
<name>A0A4Q7U7I0_PSEST</name>
<dbReference type="RefSeq" id="WP_130295387.1">
    <property type="nucleotide sequence ID" value="NZ_SHKL01000002.1"/>
</dbReference>
<feature type="compositionally biased region" description="Low complexity" evidence="1">
    <location>
        <begin position="18"/>
        <end position="28"/>
    </location>
</feature>
<feature type="compositionally biased region" description="Low complexity" evidence="1">
    <location>
        <begin position="1"/>
        <end position="11"/>
    </location>
</feature>
<dbReference type="AlphaFoldDB" id="A0A4Q7U7I0"/>
<gene>
    <name evidence="2" type="ORF">EV383_6240</name>
</gene>
<feature type="region of interest" description="Disordered" evidence="1">
    <location>
        <begin position="1"/>
        <end position="61"/>
    </location>
</feature>
<reference evidence="2 3" key="1">
    <citation type="submission" date="2019-02" db="EMBL/GenBank/DDBJ databases">
        <title>Sequencing the genomes of 1000 actinobacteria strains.</title>
        <authorList>
            <person name="Klenk H.-P."/>
        </authorList>
    </citation>
    <scope>NUCLEOTIDE SEQUENCE [LARGE SCALE GENOMIC DNA]</scope>
    <source>
        <strain evidence="2 3">DSM 45779</strain>
    </source>
</reference>
<protein>
    <submittedName>
        <fullName evidence="2">Uncharacterized protein</fullName>
    </submittedName>
</protein>
<evidence type="ECO:0000256" key="1">
    <source>
        <dbReference type="SAM" id="MobiDB-lite"/>
    </source>
</evidence>